<dbReference type="EMBL" id="OQ890313">
    <property type="protein sequence ID" value="WLJ25633.1"/>
    <property type="molecule type" value="Genomic_DNA"/>
</dbReference>
<sequence length="64" mass="7488">MHQITLPEALRALEHIEDTYQKLYRYMVVDAKTRKHIRDGAAQAHDIKKMACAQERKTIHAKSK</sequence>
<organism evidence="1">
    <name type="scientific">Corynebacterium phage HS03</name>
    <dbReference type="NCBI Taxonomy" id="3056390"/>
    <lineage>
        <taxon>Viruses</taxon>
    </lineage>
</organism>
<name>A0AA49X405_9VIRU</name>
<accession>A0AA49X405</accession>
<protein>
    <submittedName>
        <fullName evidence="1">Uncharacterized protein</fullName>
    </submittedName>
</protein>
<evidence type="ECO:0000313" key="1">
    <source>
        <dbReference type="EMBL" id="WLJ25633.1"/>
    </source>
</evidence>
<reference evidence="1" key="1">
    <citation type="submission" date="2023-04" db="EMBL/GenBank/DDBJ databases">
        <title>The human skin virome in hidradenitis suppurativa patients.</title>
        <authorList>
            <person name="Jansen D."/>
        </authorList>
    </citation>
    <scope>NUCLEOTIDE SEQUENCE</scope>
    <source>
        <strain evidence="1">VC1_JansenPhageC</strain>
    </source>
</reference>
<proteinExistence type="predicted"/>